<dbReference type="InterPro" id="IPR003661">
    <property type="entry name" value="HisK_dim/P_dom"/>
</dbReference>
<dbReference type="FunFam" id="3.40.50.300:FF:000483">
    <property type="entry name" value="Sensor histidine kinase KdpD"/>
    <property type="match status" value="1"/>
</dbReference>
<dbReference type="SUPFAM" id="SSF47384">
    <property type="entry name" value="Homodimeric domain of signal transducing histidine kinase"/>
    <property type="match status" value="1"/>
</dbReference>
<keyword evidence="17" id="KW-1185">Reference proteome</keyword>
<dbReference type="SUPFAM" id="SSF55874">
    <property type="entry name" value="ATPase domain of HSP90 chaperone/DNA topoisomerase II/histidine kinase"/>
    <property type="match status" value="1"/>
</dbReference>
<evidence type="ECO:0000256" key="13">
    <source>
        <dbReference type="ARBA" id="ARBA00023136"/>
    </source>
</evidence>
<dbReference type="Pfam" id="PF00512">
    <property type="entry name" value="HisKA"/>
    <property type="match status" value="1"/>
</dbReference>
<dbReference type="Gene3D" id="1.10.287.130">
    <property type="match status" value="1"/>
</dbReference>
<evidence type="ECO:0000256" key="4">
    <source>
        <dbReference type="ARBA" id="ARBA00012438"/>
    </source>
</evidence>
<dbReference type="SMART" id="SM00388">
    <property type="entry name" value="HisKA"/>
    <property type="match status" value="1"/>
</dbReference>
<comment type="subcellular location">
    <subcellularLocation>
        <location evidence="3">Cell membrane</location>
    </subcellularLocation>
    <subcellularLocation>
        <location evidence="2">Membrane</location>
        <topology evidence="2">Multi-pass membrane protein</topology>
    </subcellularLocation>
</comment>
<reference evidence="16" key="1">
    <citation type="journal article" date="2014" name="Int. J. Syst. Evol. Microbiol.">
        <title>Complete genome sequence of Corynebacterium casei LMG S-19264T (=DSM 44701T), isolated from a smear-ripened cheese.</title>
        <authorList>
            <consortium name="US DOE Joint Genome Institute (JGI-PGF)"/>
            <person name="Walter F."/>
            <person name="Albersmeier A."/>
            <person name="Kalinowski J."/>
            <person name="Ruckert C."/>
        </authorList>
    </citation>
    <scope>NUCLEOTIDE SEQUENCE</scope>
    <source>
        <strain evidence="16">CGMCC 4.7308</strain>
    </source>
</reference>
<evidence type="ECO:0000256" key="7">
    <source>
        <dbReference type="ARBA" id="ARBA00022692"/>
    </source>
</evidence>
<dbReference type="Pfam" id="PF02518">
    <property type="entry name" value="HATPase_c"/>
    <property type="match status" value="1"/>
</dbReference>
<keyword evidence="6" id="KW-0808">Transferase</keyword>
<dbReference type="GO" id="GO:0000155">
    <property type="term" value="F:phosphorelay sensor kinase activity"/>
    <property type="evidence" value="ECO:0007669"/>
    <property type="project" value="InterPro"/>
</dbReference>
<dbReference type="GO" id="GO:0005737">
    <property type="term" value="C:cytoplasm"/>
    <property type="evidence" value="ECO:0007669"/>
    <property type="project" value="UniProtKB-ARBA"/>
</dbReference>
<dbReference type="GO" id="GO:0005886">
    <property type="term" value="C:plasma membrane"/>
    <property type="evidence" value="ECO:0007669"/>
    <property type="project" value="UniProtKB-SubCell"/>
</dbReference>
<accession>A0A917WMC2</accession>
<dbReference type="RefSeq" id="WP_188944476.1">
    <property type="nucleotide sequence ID" value="NZ_BMNA01000013.1"/>
</dbReference>
<dbReference type="Gene3D" id="3.40.50.300">
    <property type="entry name" value="P-loop containing nucleotide triphosphate hydrolases"/>
    <property type="match status" value="1"/>
</dbReference>
<dbReference type="InterPro" id="IPR025201">
    <property type="entry name" value="KdpD_TM"/>
</dbReference>
<evidence type="ECO:0000256" key="12">
    <source>
        <dbReference type="ARBA" id="ARBA00023012"/>
    </source>
</evidence>
<keyword evidence="13 14" id="KW-0472">Membrane</keyword>
<evidence type="ECO:0000313" key="17">
    <source>
        <dbReference type="Proteomes" id="UP000655208"/>
    </source>
</evidence>
<evidence type="ECO:0000256" key="14">
    <source>
        <dbReference type="SAM" id="Phobius"/>
    </source>
</evidence>
<dbReference type="InterPro" id="IPR003594">
    <property type="entry name" value="HATPase_dom"/>
</dbReference>
<keyword evidence="11 14" id="KW-1133">Transmembrane helix</keyword>
<dbReference type="InterPro" id="IPR014729">
    <property type="entry name" value="Rossmann-like_a/b/a_fold"/>
</dbReference>
<evidence type="ECO:0000259" key="15">
    <source>
        <dbReference type="PROSITE" id="PS50109"/>
    </source>
</evidence>
<dbReference type="InterPro" id="IPR003852">
    <property type="entry name" value="Sig_transdc_His_kinase_KdpD_N"/>
</dbReference>
<dbReference type="PANTHER" id="PTHR45569:SF1">
    <property type="entry name" value="SENSOR PROTEIN KDPD"/>
    <property type="match status" value="1"/>
</dbReference>
<name>A0A917WMC2_9ACTN</name>
<dbReference type="InterPro" id="IPR052023">
    <property type="entry name" value="Histidine_kinase_KdpD"/>
</dbReference>
<keyword evidence="10" id="KW-0067">ATP-binding</keyword>
<dbReference type="Pfam" id="PF02702">
    <property type="entry name" value="KdpD"/>
    <property type="match status" value="1"/>
</dbReference>
<dbReference type="Gene3D" id="3.30.565.10">
    <property type="entry name" value="Histidine kinase-like ATPase, C-terminal domain"/>
    <property type="match status" value="1"/>
</dbReference>
<dbReference type="SMART" id="SM00387">
    <property type="entry name" value="HATPase_c"/>
    <property type="match status" value="1"/>
</dbReference>
<evidence type="ECO:0000256" key="11">
    <source>
        <dbReference type="ARBA" id="ARBA00022989"/>
    </source>
</evidence>
<keyword evidence="8" id="KW-0547">Nucleotide-binding</keyword>
<feature type="domain" description="Histidine kinase" evidence="15">
    <location>
        <begin position="615"/>
        <end position="839"/>
    </location>
</feature>
<dbReference type="PRINTS" id="PR00344">
    <property type="entry name" value="BCTRLSENSOR"/>
</dbReference>
<evidence type="ECO:0000256" key="8">
    <source>
        <dbReference type="ARBA" id="ARBA00022741"/>
    </source>
</evidence>
<dbReference type="InterPro" id="IPR036097">
    <property type="entry name" value="HisK_dim/P_sf"/>
</dbReference>
<dbReference type="InterPro" id="IPR027417">
    <property type="entry name" value="P-loop_NTPase"/>
</dbReference>
<dbReference type="CDD" id="cd00075">
    <property type="entry name" value="HATPase"/>
    <property type="match status" value="1"/>
</dbReference>
<dbReference type="PANTHER" id="PTHR45569">
    <property type="entry name" value="SENSOR PROTEIN KDPD"/>
    <property type="match status" value="1"/>
</dbReference>
<evidence type="ECO:0000256" key="10">
    <source>
        <dbReference type="ARBA" id="ARBA00022840"/>
    </source>
</evidence>
<sequence length="852" mass="88697">MTARGRLRVYLGAAPGVGKTVAMLSEGLRRRSRGTDVVVGIVEDHGRAHTAAAVADLSVLPRLVVRHRGVELAELDVDAVLERRPEVVLVDELAHSNAPGSAREKRWQDVHALLDAGIDVITTVNVQHLESLNDVVAAITGVRQRETVPDSVVRSADAIELVDMSPQALRRRMAHGHIYPAERIDTALGNYFREGNLTALRELALLWLADRVEEGLERYRSERGITGTWAARERIVVALTGGPEGAMLLRRGARIAGRVAGRTLIAVHVVRADGAARAADPAELEKQRLLVEKLGGSLQLVVGDDIAAAVLDFARSVDGTQIVVGASTHGRIAQLVRPSTLTAIVRDSGDVDVHVVTHPAAGARRRGRSLRRDLAPRPRTVLVWAAALLVPVVLAAALLPFRSGLGLSSVLLVFLVGVLANGLIGGAVPATVGALVAGVLANLLYTPPIGSLTIAAPENVFALAVFVAVGATVASIVDRSALRARAAARGRAEAQLLAAVVTDTVTADDAVLAVLDRARVGFGMGSVTLREVDTGRPVQVSGPDPAGPPDLVVPAGRFHELALHGRPLPAADQALVDVFAVQAAVAVDRRDLARQAGEAHRLRQADAVRTAVLAALSHDLRTPLATIKAALAGLRTAAAPAGRVPGAGGLSGEDRRVLLGSAADAADQLDAVLTNLLDLSRLHTGVLTPIRRPVSVDEVVHGALVGVPAGSIRDDIPDDLPLLDTDAGLLERVLANIVSNAVRHTPAGRPVRLCAGRVQDGRGGGVQIRVVDHGPGVPEKDRPALFTPFQRLGDVPAGTGLGLGLAVARGLADAVDAVLEVEDTPGGGLTVMVTVPVAATRPSPAPVPAVEV</sequence>
<feature type="transmembrane region" description="Helical" evidence="14">
    <location>
        <begin position="460"/>
        <end position="477"/>
    </location>
</feature>
<comment type="catalytic activity">
    <reaction evidence="1">
        <text>ATP + protein L-histidine = ADP + protein N-phospho-L-histidine.</text>
        <dbReference type="EC" id="2.7.13.3"/>
    </reaction>
</comment>
<dbReference type="PROSITE" id="PS50109">
    <property type="entry name" value="HIS_KIN"/>
    <property type="match status" value="1"/>
</dbReference>
<dbReference type="Gene3D" id="1.20.120.620">
    <property type="entry name" value="Backbone structure of the membrane domain of e. Coli histidine kinase receptor kdpd"/>
    <property type="match status" value="1"/>
</dbReference>
<proteinExistence type="predicted"/>
<dbReference type="Gene3D" id="3.40.50.620">
    <property type="entry name" value="HUPs"/>
    <property type="match status" value="1"/>
</dbReference>
<dbReference type="InterPro" id="IPR036890">
    <property type="entry name" value="HATPase_C_sf"/>
</dbReference>
<evidence type="ECO:0000256" key="5">
    <source>
        <dbReference type="ARBA" id="ARBA00022553"/>
    </source>
</evidence>
<reference evidence="16" key="2">
    <citation type="submission" date="2020-09" db="EMBL/GenBank/DDBJ databases">
        <authorList>
            <person name="Sun Q."/>
            <person name="Zhou Y."/>
        </authorList>
    </citation>
    <scope>NUCLEOTIDE SEQUENCE</scope>
    <source>
        <strain evidence="16">CGMCC 4.7308</strain>
    </source>
</reference>
<organism evidence="16 17">
    <name type="scientific">Nakamurella endophytica</name>
    <dbReference type="NCBI Taxonomy" id="1748367"/>
    <lineage>
        <taxon>Bacteria</taxon>
        <taxon>Bacillati</taxon>
        <taxon>Actinomycetota</taxon>
        <taxon>Actinomycetes</taxon>
        <taxon>Nakamurellales</taxon>
        <taxon>Nakamurellaceae</taxon>
        <taxon>Nakamurella</taxon>
    </lineage>
</organism>
<dbReference type="Pfam" id="PF00582">
    <property type="entry name" value="Usp"/>
    <property type="match status" value="1"/>
</dbReference>
<evidence type="ECO:0000256" key="3">
    <source>
        <dbReference type="ARBA" id="ARBA00004236"/>
    </source>
</evidence>
<dbReference type="InterPro" id="IPR004358">
    <property type="entry name" value="Sig_transdc_His_kin-like_C"/>
</dbReference>
<gene>
    <name evidence="16" type="ORF">GCM10011594_38700</name>
</gene>
<evidence type="ECO:0000256" key="2">
    <source>
        <dbReference type="ARBA" id="ARBA00004141"/>
    </source>
</evidence>
<dbReference type="Proteomes" id="UP000655208">
    <property type="component" value="Unassembled WGS sequence"/>
</dbReference>
<evidence type="ECO:0000256" key="6">
    <source>
        <dbReference type="ARBA" id="ARBA00022679"/>
    </source>
</evidence>
<dbReference type="InterPro" id="IPR006016">
    <property type="entry name" value="UspA"/>
</dbReference>
<dbReference type="InterPro" id="IPR005467">
    <property type="entry name" value="His_kinase_dom"/>
</dbReference>
<keyword evidence="5" id="KW-0597">Phosphoprotein</keyword>
<keyword evidence="12" id="KW-0902">Two-component regulatory system</keyword>
<dbReference type="EMBL" id="BMNA01000013">
    <property type="protein sequence ID" value="GGM14967.1"/>
    <property type="molecule type" value="Genomic_DNA"/>
</dbReference>
<dbReference type="AlphaFoldDB" id="A0A917WMC2"/>
<dbReference type="EC" id="2.7.13.3" evidence="4"/>
<keyword evidence="9 16" id="KW-0418">Kinase</keyword>
<feature type="transmembrane region" description="Helical" evidence="14">
    <location>
        <begin position="381"/>
        <end position="399"/>
    </location>
</feature>
<dbReference type="InterPro" id="IPR038318">
    <property type="entry name" value="KdpD_sf"/>
</dbReference>
<dbReference type="CDD" id="cd00082">
    <property type="entry name" value="HisKA"/>
    <property type="match status" value="1"/>
</dbReference>
<comment type="caution">
    <text evidence="16">The sequence shown here is derived from an EMBL/GenBank/DDBJ whole genome shotgun (WGS) entry which is preliminary data.</text>
</comment>
<evidence type="ECO:0000256" key="9">
    <source>
        <dbReference type="ARBA" id="ARBA00022777"/>
    </source>
</evidence>
<evidence type="ECO:0000313" key="16">
    <source>
        <dbReference type="EMBL" id="GGM14967.1"/>
    </source>
</evidence>
<feature type="transmembrane region" description="Helical" evidence="14">
    <location>
        <begin position="411"/>
        <end position="440"/>
    </location>
</feature>
<dbReference type="Pfam" id="PF13493">
    <property type="entry name" value="DUF4118"/>
    <property type="match status" value="1"/>
</dbReference>
<dbReference type="SUPFAM" id="SSF52402">
    <property type="entry name" value="Adenine nucleotide alpha hydrolases-like"/>
    <property type="match status" value="1"/>
</dbReference>
<dbReference type="GO" id="GO:0005524">
    <property type="term" value="F:ATP binding"/>
    <property type="evidence" value="ECO:0007669"/>
    <property type="project" value="UniProtKB-KW"/>
</dbReference>
<protein>
    <recommendedName>
        <fullName evidence="4">histidine kinase</fullName>
        <ecNumber evidence="4">2.7.13.3</ecNumber>
    </recommendedName>
</protein>
<keyword evidence="7 14" id="KW-0812">Transmembrane</keyword>
<evidence type="ECO:0000256" key="1">
    <source>
        <dbReference type="ARBA" id="ARBA00000085"/>
    </source>
</evidence>